<accession>A0A369P7H9</accession>
<feature type="domain" description="VWA-like" evidence="1">
    <location>
        <begin position="373"/>
        <end position="512"/>
    </location>
</feature>
<reference evidence="3 4" key="1">
    <citation type="journal article" date="2018" name="Elife">
        <title>Discovery and characterization of a prevalent human gut bacterial enzyme sufficient for the inactivation of a family of plant toxins.</title>
        <authorList>
            <person name="Koppel N."/>
            <person name="Bisanz J.E."/>
            <person name="Pandelia M.E."/>
            <person name="Turnbaugh P.J."/>
            <person name="Balskus E.P."/>
        </authorList>
    </citation>
    <scope>NUCLEOTIDE SEQUENCE [LARGE SCALE GENOMIC DNA]</scope>
    <source>
        <strain evidence="3 4">OB21 GAM 11</strain>
    </source>
</reference>
<proteinExistence type="predicted"/>
<evidence type="ECO:0000313" key="4">
    <source>
        <dbReference type="Proteomes" id="UP000253805"/>
    </source>
</evidence>
<feature type="domain" description="Putative metallopeptidase" evidence="2">
    <location>
        <begin position="54"/>
        <end position="231"/>
    </location>
</feature>
<evidence type="ECO:0000313" key="3">
    <source>
        <dbReference type="EMBL" id="RDC46978.1"/>
    </source>
</evidence>
<dbReference type="PANTHER" id="PTHR38730:SF1">
    <property type="entry name" value="SLL7028 PROTEIN"/>
    <property type="match status" value="1"/>
</dbReference>
<dbReference type="Pfam" id="PF13203">
    <property type="entry name" value="DUF2201_N"/>
    <property type="match status" value="1"/>
</dbReference>
<sequence length="525" mass="57918">MFVARVAKGGAVHESEIEALALDALGLVRNELLVSLRFMSAAFARLAPLPIPGATLATDGAHLRFDPVTWARTYAADPAEASRAYLHTVLHCVFLHLYPGEGIDPDLWDIACDMVVESVIDQLDLPATRTPQAAASRPELERMAEEAGLMTAERVYAALRDQRAAGATDDELARLGARFHVDDHRPWHAVIIAEGEDASGKTGEATEGEGRTSAPAAKADTSGTDMDIPDEAADVPYSHKAHRAMDAADITQKDAPENAARAIGERFADTVQLDRSREQWENAALEMGIQLDAYAKLWGIEGSNLAMNLRKVTREKHDYRAFLRKFARMGEQIRVNDDEFDYVFYTYGLELYGNLPLVEPVEFAEEKRIRDFVIAIDTSASTKDGLVRRFIERTYSILADETSFFSRMNVLIVQCDAAITDVARITCLRDLEDYLENPTIKGLGGTDFRPVFAYVDEALASGELNDLGGLIYFTDGQGTYPARRPAYETAFVFLDSDDAAASAPVPPWAMKVILDETFVLEEEPL</sequence>
<evidence type="ECO:0000259" key="1">
    <source>
        <dbReference type="Pfam" id="PF09967"/>
    </source>
</evidence>
<protein>
    <submittedName>
        <fullName evidence="3">Uncharacterized protein</fullName>
    </submittedName>
</protein>
<dbReference type="Pfam" id="PF09967">
    <property type="entry name" value="DUF2201"/>
    <property type="match status" value="1"/>
</dbReference>
<name>A0A369P7H9_9ACTN</name>
<dbReference type="PANTHER" id="PTHR38730">
    <property type="entry name" value="SLL7028 PROTEIN"/>
    <property type="match status" value="1"/>
</dbReference>
<comment type="caution">
    <text evidence="3">The sequence shown here is derived from an EMBL/GenBank/DDBJ whole genome shotgun (WGS) entry which is preliminary data.</text>
</comment>
<evidence type="ECO:0000259" key="2">
    <source>
        <dbReference type="Pfam" id="PF13203"/>
    </source>
</evidence>
<dbReference type="InterPro" id="IPR018698">
    <property type="entry name" value="VWA-like_dom"/>
</dbReference>
<gene>
    <name evidence="3" type="ORF">C1850_00590</name>
</gene>
<organism evidence="3 4">
    <name type="scientific">Adlercreutzia equolifaciens subsp. celatus</name>
    <dbReference type="NCBI Taxonomy" id="394340"/>
    <lineage>
        <taxon>Bacteria</taxon>
        <taxon>Bacillati</taxon>
        <taxon>Actinomycetota</taxon>
        <taxon>Coriobacteriia</taxon>
        <taxon>Eggerthellales</taxon>
        <taxon>Eggerthellaceae</taxon>
        <taxon>Adlercreutzia</taxon>
    </lineage>
</organism>
<dbReference type="EMBL" id="PPUT01000001">
    <property type="protein sequence ID" value="RDC46978.1"/>
    <property type="molecule type" value="Genomic_DNA"/>
</dbReference>
<dbReference type="Proteomes" id="UP000253805">
    <property type="component" value="Unassembled WGS sequence"/>
</dbReference>
<dbReference type="AlphaFoldDB" id="A0A369P7H9"/>
<dbReference type="InterPro" id="IPR025154">
    <property type="entry name" value="Put_metallopeptidase_dom"/>
</dbReference>